<name>A0A809R9W2_9BACT</name>
<feature type="chain" id="PRO_5035176247" evidence="1">
    <location>
        <begin position="25"/>
        <end position="572"/>
    </location>
</feature>
<dbReference type="EMBL" id="AP021858">
    <property type="protein sequence ID" value="BBO24239.1"/>
    <property type="molecule type" value="Genomic_DNA"/>
</dbReference>
<dbReference type="InterPro" id="IPR010281">
    <property type="entry name" value="DUF885"/>
</dbReference>
<evidence type="ECO:0000313" key="3">
    <source>
        <dbReference type="Proteomes" id="UP000662873"/>
    </source>
</evidence>
<accession>A0A809R9W2</accession>
<dbReference type="Pfam" id="PF05960">
    <property type="entry name" value="DUF885"/>
    <property type="match status" value="1"/>
</dbReference>
<sequence>MTYRTSKTILLTGAASLVLSPAWGFDPQERPMVSLIEQFRADMGSLSRFYVVSGSPTRKARFEALYDDYRTQLAGVDFAALDLEGKVDYALLSNYLTYHKRELAIRQKEFEEALDLVPFARPIGELEEARKRLEAPDPQKTAAALHKLAQDLKTTRASLEKAPEAERPPKHVVDRAVGLTRQFKETLARWYGFYSGYDPVFSWWCSTPNKALDQALGEYATFLREKVLGLQPKDEDAIVGSPVGEEALLAELQYARIPYRPSELIEIGEREYEWCLVEMKKAAAELGFGDDWKAAIEHVKGLHVGPGEQTSLVKQLAHEAVDFIESRGILTIPELAKETWRMEMMSPERQKVAPFFLGGEQITVSYPTDTMDHDSKMMAMRGNNIHFARATVHHELIPGHHLQQFMTARHQTHRQLFSTPFWTEGWALYWEMVLWDLGFPKTPENRIGMLFWRMHRCARIVFSLKFHLGEWTPERCIDYLVEKVGHERDNAEAEVRRSFAGDYGPLYQLAYMMGAIQLRALRKELVDSGRMSERDFHDAILKGGNMPIEWVRARLTGVPPKRDEGPTWRFAG</sequence>
<organism evidence="2 3">
    <name type="scientific">Candidatus Nitrosymbiomonas proteolyticus</name>
    <dbReference type="NCBI Taxonomy" id="2608984"/>
    <lineage>
        <taxon>Bacteria</taxon>
        <taxon>Bacillati</taxon>
        <taxon>Armatimonadota</taxon>
        <taxon>Armatimonadota incertae sedis</taxon>
        <taxon>Candidatus Nitrosymbiomonas</taxon>
    </lineage>
</organism>
<dbReference type="AlphaFoldDB" id="A0A809R9W2"/>
<dbReference type="PANTHER" id="PTHR33361">
    <property type="entry name" value="GLR0591 PROTEIN"/>
    <property type="match status" value="1"/>
</dbReference>
<dbReference type="KEGG" id="npy:NPRO_18340"/>
<dbReference type="PANTHER" id="PTHR33361:SF2">
    <property type="entry name" value="DUF885 DOMAIN-CONTAINING PROTEIN"/>
    <property type="match status" value="1"/>
</dbReference>
<protein>
    <submittedName>
        <fullName evidence="2">DUF885 domain-containing protein</fullName>
    </submittedName>
</protein>
<evidence type="ECO:0000313" key="2">
    <source>
        <dbReference type="EMBL" id="BBO24239.1"/>
    </source>
</evidence>
<gene>
    <name evidence="2" type="ORF">NPRO_18340</name>
</gene>
<reference evidence="2" key="1">
    <citation type="journal article" name="DNA Res.">
        <title>The physiological potential of anammox bacteria as revealed by their core genome structure.</title>
        <authorList>
            <person name="Okubo T."/>
            <person name="Toyoda A."/>
            <person name="Fukuhara K."/>
            <person name="Uchiyama I."/>
            <person name="Harigaya Y."/>
            <person name="Kuroiwa M."/>
            <person name="Suzuki T."/>
            <person name="Murakami Y."/>
            <person name="Suwa Y."/>
            <person name="Takami H."/>
        </authorList>
    </citation>
    <scope>NUCLEOTIDE SEQUENCE</scope>
    <source>
        <strain evidence="2">317325-2</strain>
    </source>
</reference>
<evidence type="ECO:0000256" key="1">
    <source>
        <dbReference type="SAM" id="SignalP"/>
    </source>
</evidence>
<feature type="signal peptide" evidence="1">
    <location>
        <begin position="1"/>
        <end position="24"/>
    </location>
</feature>
<keyword evidence="1" id="KW-0732">Signal</keyword>
<dbReference type="SUPFAM" id="SSF55486">
    <property type="entry name" value="Metalloproteases ('zincins'), catalytic domain"/>
    <property type="match status" value="1"/>
</dbReference>
<proteinExistence type="predicted"/>
<dbReference type="Proteomes" id="UP000662873">
    <property type="component" value="Chromosome"/>
</dbReference>